<reference evidence="6" key="1">
    <citation type="journal article" date="2019" name="Int. J. Syst. Evol. Microbiol.">
        <title>The Global Catalogue of Microorganisms (GCM) 10K type strain sequencing project: providing services to taxonomists for standard genome sequencing and annotation.</title>
        <authorList>
            <consortium name="The Broad Institute Genomics Platform"/>
            <consortium name="The Broad Institute Genome Sequencing Center for Infectious Disease"/>
            <person name="Wu L."/>
            <person name="Ma J."/>
        </authorList>
    </citation>
    <scope>NUCLEOTIDE SEQUENCE [LARGE SCALE GENOMIC DNA]</scope>
    <source>
        <strain evidence="6">JCM 16014</strain>
    </source>
</reference>
<feature type="domain" description="Ricin B lectin" evidence="3">
    <location>
        <begin position="197"/>
        <end position="272"/>
    </location>
</feature>
<dbReference type="EMBL" id="BAAAQN010000030">
    <property type="protein sequence ID" value="GAA2040764.1"/>
    <property type="molecule type" value="Genomic_DNA"/>
</dbReference>
<dbReference type="InterPro" id="IPR043992">
    <property type="entry name" value="SLT_3"/>
</dbReference>
<dbReference type="PROSITE" id="PS50231">
    <property type="entry name" value="RICIN_B_LECTIN"/>
    <property type="match status" value="1"/>
</dbReference>
<protein>
    <recommendedName>
        <fullName evidence="7">Ricin B lectin domain-containing protein</fullName>
    </recommendedName>
</protein>
<gene>
    <name evidence="5" type="ORF">GCM10009839_48720</name>
</gene>
<feature type="domain" description="Transglycosylase SLT" evidence="4">
    <location>
        <begin position="92"/>
        <end position="174"/>
    </location>
</feature>
<dbReference type="SUPFAM" id="SSF53955">
    <property type="entry name" value="Lysozyme-like"/>
    <property type="match status" value="1"/>
</dbReference>
<accession>A0ABP5G7P8</accession>
<evidence type="ECO:0008006" key="7">
    <source>
        <dbReference type="Google" id="ProtNLM"/>
    </source>
</evidence>
<dbReference type="SUPFAM" id="SSF50370">
    <property type="entry name" value="Ricin B-like lectins"/>
    <property type="match status" value="1"/>
</dbReference>
<dbReference type="InterPro" id="IPR035992">
    <property type="entry name" value="Ricin_B-like_lectins"/>
</dbReference>
<comment type="caution">
    <text evidence="5">The sequence shown here is derived from an EMBL/GenBank/DDBJ whole genome shotgun (WGS) entry which is preliminary data.</text>
</comment>
<dbReference type="InterPro" id="IPR023346">
    <property type="entry name" value="Lysozyme-like_dom_sf"/>
</dbReference>
<proteinExistence type="predicted"/>
<evidence type="ECO:0000259" key="3">
    <source>
        <dbReference type="Pfam" id="PF14200"/>
    </source>
</evidence>
<dbReference type="InterPro" id="IPR006311">
    <property type="entry name" value="TAT_signal"/>
</dbReference>
<dbReference type="Pfam" id="PF14200">
    <property type="entry name" value="RicinB_lectin_2"/>
    <property type="match status" value="1"/>
</dbReference>
<dbReference type="PROSITE" id="PS51318">
    <property type="entry name" value="TAT"/>
    <property type="match status" value="1"/>
</dbReference>
<dbReference type="Proteomes" id="UP001500751">
    <property type="component" value="Unassembled WGS sequence"/>
</dbReference>
<organism evidence="5 6">
    <name type="scientific">Catenulispora yoronensis</name>
    <dbReference type="NCBI Taxonomy" id="450799"/>
    <lineage>
        <taxon>Bacteria</taxon>
        <taxon>Bacillati</taxon>
        <taxon>Actinomycetota</taxon>
        <taxon>Actinomycetes</taxon>
        <taxon>Catenulisporales</taxon>
        <taxon>Catenulisporaceae</taxon>
        <taxon>Catenulispora</taxon>
    </lineage>
</organism>
<keyword evidence="6" id="KW-1185">Reference proteome</keyword>
<name>A0ABP5G7P8_9ACTN</name>
<evidence type="ECO:0000256" key="1">
    <source>
        <dbReference type="SAM" id="MobiDB-lite"/>
    </source>
</evidence>
<feature type="signal peptide" evidence="2">
    <location>
        <begin position="1"/>
        <end position="26"/>
    </location>
</feature>
<evidence type="ECO:0000313" key="5">
    <source>
        <dbReference type="EMBL" id="GAA2040764.1"/>
    </source>
</evidence>
<feature type="chain" id="PRO_5046296071" description="Ricin B lectin domain-containing protein" evidence="2">
    <location>
        <begin position="27"/>
        <end position="339"/>
    </location>
</feature>
<keyword evidence="2" id="KW-0732">Signal</keyword>
<evidence type="ECO:0000259" key="4">
    <source>
        <dbReference type="Pfam" id="PF18896"/>
    </source>
</evidence>
<dbReference type="InterPro" id="IPR000772">
    <property type="entry name" value="Ricin_B_lectin"/>
</dbReference>
<sequence length="339" mass="34989">MLIPSRRASRRALAVLLVTLAAGALAALAPSAPASAVSAVPAVSAPPTAAQHADGTHRASRTLLPTGGAKAPASTIMCAKVAAKAGFSFTKTVSTSAGAQPQIVVAVAVAMAESSCTPRAKNVNNDGGSVDRGLWQMNSRYHPEVSDSCAYQIQCNANAAWKVSNHGASWSPWSAYNNGSWKSFLGNARAAISGGFTFMLGNQAAGDCLAADRADHSDGAHVWQWNCDPADNYQQWTVVSTVGAAPMLRNLAAGTCLTWDDAKTGNGAALIQKACATGNAAQQVAFVGTGRLNVAGEADALMQNPRAGTCVVADKTAIGNAKPVKQWACSSNDRYQMWN</sequence>
<evidence type="ECO:0000313" key="6">
    <source>
        <dbReference type="Proteomes" id="UP001500751"/>
    </source>
</evidence>
<dbReference type="Gene3D" id="2.80.10.50">
    <property type="match status" value="1"/>
</dbReference>
<dbReference type="CDD" id="cd00161">
    <property type="entry name" value="beta-trefoil_Ricin-like"/>
    <property type="match status" value="1"/>
</dbReference>
<evidence type="ECO:0000256" key="2">
    <source>
        <dbReference type="SAM" id="SignalP"/>
    </source>
</evidence>
<feature type="region of interest" description="Disordered" evidence="1">
    <location>
        <begin position="47"/>
        <end position="67"/>
    </location>
</feature>
<dbReference type="Pfam" id="PF18896">
    <property type="entry name" value="SLT_3"/>
    <property type="match status" value="1"/>
</dbReference>